<reference evidence="1" key="1">
    <citation type="journal article" date="2021" name="PeerJ">
        <title>Extensive microbial diversity within the chicken gut microbiome revealed by metagenomics and culture.</title>
        <authorList>
            <person name="Gilroy R."/>
            <person name="Ravi A."/>
            <person name="Getino M."/>
            <person name="Pursley I."/>
            <person name="Horton D.L."/>
            <person name="Alikhan N.F."/>
            <person name="Baker D."/>
            <person name="Gharbi K."/>
            <person name="Hall N."/>
            <person name="Watson M."/>
            <person name="Adriaenssens E.M."/>
            <person name="Foster-Nyarko E."/>
            <person name="Jarju S."/>
            <person name="Secka A."/>
            <person name="Antonio M."/>
            <person name="Oren A."/>
            <person name="Chaudhuri R.R."/>
            <person name="La Ragione R."/>
            <person name="Hildebrand F."/>
            <person name="Pallen M.J."/>
        </authorList>
    </citation>
    <scope>NUCLEOTIDE SEQUENCE</scope>
    <source>
        <strain evidence="1">ChiGjej2B2-19336</strain>
    </source>
</reference>
<evidence type="ECO:0000313" key="2">
    <source>
        <dbReference type="Proteomes" id="UP000698963"/>
    </source>
</evidence>
<organism evidence="1 2">
    <name type="scientific">Mailhella massiliensis</name>
    <dbReference type="NCBI Taxonomy" id="1903261"/>
    <lineage>
        <taxon>Bacteria</taxon>
        <taxon>Pseudomonadati</taxon>
        <taxon>Thermodesulfobacteriota</taxon>
        <taxon>Desulfovibrionia</taxon>
        <taxon>Desulfovibrionales</taxon>
        <taxon>Desulfovibrionaceae</taxon>
        <taxon>Mailhella</taxon>
    </lineage>
</organism>
<dbReference type="Pfam" id="PF10076">
    <property type="entry name" value="Phage_Mu_Gp48"/>
    <property type="match status" value="1"/>
</dbReference>
<sequence>MAAHTATEYAAMLRKLLPRGVIWTASPESNLARLLTAFGAELARLEGDAERLLRELDPQQSLEALEDWEEELGLPDECSQNGAGVAVRRDAIVKKLQRGGFMNEAYYVELAGSLGYEDVVVSRVREFRVGVSRMGDRLNDILFHHVFFVSVPSGGQIRAFRTGESGMGERLRTWGDDSLECILNRQKPAHSKVFVTYQGVEDAKN</sequence>
<protein>
    <submittedName>
        <fullName evidence="1">DUF2313 domain-containing protein</fullName>
    </submittedName>
</protein>
<accession>A0A921AX14</accession>
<name>A0A921AX14_9BACT</name>
<dbReference type="Proteomes" id="UP000698963">
    <property type="component" value="Unassembled WGS sequence"/>
</dbReference>
<dbReference type="InterPro" id="IPR018755">
    <property type="entry name" value="Phage_Mu_Gp48"/>
</dbReference>
<dbReference type="EMBL" id="DYZA01000154">
    <property type="protein sequence ID" value="HJD97486.1"/>
    <property type="molecule type" value="Genomic_DNA"/>
</dbReference>
<comment type="caution">
    <text evidence="1">The sequence shown here is derived from an EMBL/GenBank/DDBJ whole genome shotgun (WGS) entry which is preliminary data.</text>
</comment>
<proteinExistence type="predicted"/>
<gene>
    <name evidence="1" type="ORF">K8W16_07560</name>
</gene>
<dbReference type="AlphaFoldDB" id="A0A921AX14"/>
<reference evidence="1" key="2">
    <citation type="submission" date="2021-09" db="EMBL/GenBank/DDBJ databases">
        <authorList>
            <person name="Gilroy R."/>
        </authorList>
    </citation>
    <scope>NUCLEOTIDE SEQUENCE</scope>
    <source>
        <strain evidence="1">ChiGjej2B2-19336</strain>
    </source>
</reference>
<dbReference type="RefSeq" id="WP_304122541.1">
    <property type="nucleotide sequence ID" value="NZ_DYZA01000154.1"/>
</dbReference>
<evidence type="ECO:0000313" key="1">
    <source>
        <dbReference type="EMBL" id="HJD97486.1"/>
    </source>
</evidence>